<dbReference type="PROSITE" id="PS00108">
    <property type="entry name" value="PROTEIN_KINASE_ST"/>
    <property type="match status" value="1"/>
</dbReference>
<evidence type="ECO:0000259" key="7">
    <source>
        <dbReference type="PROSITE" id="PS50011"/>
    </source>
</evidence>
<dbReference type="InterPro" id="IPR050108">
    <property type="entry name" value="CDK"/>
</dbReference>
<reference evidence="8 9" key="1">
    <citation type="submission" date="2023-08" db="EMBL/GenBank/DDBJ databases">
        <title>Black Yeasts Isolated from many extreme environments.</title>
        <authorList>
            <person name="Coleine C."/>
            <person name="Stajich J.E."/>
            <person name="Selbmann L."/>
        </authorList>
    </citation>
    <scope>NUCLEOTIDE SEQUENCE [LARGE SCALE GENOMIC DNA]</scope>
    <source>
        <strain evidence="8 9">CCFEE 5885</strain>
    </source>
</reference>
<organism evidence="8 9">
    <name type="scientific">Lithohypha guttulata</name>
    <dbReference type="NCBI Taxonomy" id="1690604"/>
    <lineage>
        <taxon>Eukaryota</taxon>
        <taxon>Fungi</taxon>
        <taxon>Dikarya</taxon>
        <taxon>Ascomycota</taxon>
        <taxon>Pezizomycotina</taxon>
        <taxon>Eurotiomycetes</taxon>
        <taxon>Chaetothyriomycetidae</taxon>
        <taxon>Chaetothyriales</taxon>
        <taxon>Trichomeriaceae</taxon>
        <taxon>Lithohypha</taxon>
    </lineage>
</organism>
<dbReference type="PANTHER" id="PTHR24056:SF576">
    <property type="entry name" value="SERINE_THREONINE-PROTEIN KINASE CSK1"/>
    <property type="match status" value="1"/>
</dbReference>
<evidence type="ECO:0000256" key="3">
    <source>
        <dbReference type="ARBA" id="ARBA00022741"/>
    </source>
</evidence>
<gene>
    <name evidence="8" type="primary">CSK1</name>
    <name evidence="8" type="ORF">LTR24_004305</name>
</gene>
<keyword evidence="9" id="KW-1185">Reference proteome</keyword>
<evidence type="ECO:0000256" key="6">
    <source>
        <dbReference type="ARBA" id="ARBA00048367"/>
    </source>
</evidence>
<evidence type="ECO:0000256" key="1">
    <source>
        <dbReference type="ARBA" id="ARBA00006485"/>
    </source>
</evidence>
<dbReference type="Gene3D" id="1.10.510.10">
    <property type="entry name" value="Transferase(Phosphotransferase) domain 1"/>
    <property type="match status" value="1"/>
</dbReference>
<feature type="domain" description="Protein kinase" evidence="7">
    <location>
        <begin position="127"/>
        <end position="419"/>
    </location>
</feature>
<dbReference type="EMBL" id="JAVRRG010000043">
    <property type="protein sequence ID" value="KAK5093452.1"/>
    <property type="molecule type" value="Genomic_DNA"/>
</dbReference>
<sequence>MVPNPNLSFFSFSLEICLVQLRPSPGLSLLSMDVNFSRRFENIMKITKRLCELGQGGPEAKAEAKADATNIEEQFLNVSSTADEYQELCDHYVEADQTRSTPDTMGPAIVTVSDEIFNTDGPTLGKYEWSTFYADGQASTVYKAKSTDNSAQEQVVALKIMRPDQMAQPHNARREVRILEKAKHDNIVPLLESFQQPGGKLVLVFPFLRQDLENLLRTDSLTEVQSRMVFKGLFRALAHLHSLGIIHRDVKPSNILLKSMDGPVYLIDFGISWAEGDIDSENPAKKITDVGTTAYRPPELLFGHHAYDSSLDMWAAGCVVAEMVRNSHHQLFDAGDLGSELALIKSIFSTLGTPSDADWPSAEKYPDWGKVRFKEFPAKPWKEILPGAPKPAVDFVSRTVCYETTKRMTAAEALRHSLAQEFK</sequence>
<dbReference type="PANTHER" id="PTHR24056">
    <property type="entry name" value="CELL DIVISION PROTEIN KINASE"/>
    <property type="match status" value="1"/>
</dbReference>
<dbReference type="PROSITE" id="PS50011">
    <property type="entry name" value="PROTEIN_KINASE_DOM"/>
    <property type="match status" value="1"/>
</dbReference>
<evidence type="ECO:0000313" key="9">
    <source>
        <dbReference type="Proteomes" id="UP001345013"/>
    </source>
</evidence>
<dbReference type="GO" id="GO:0004693">
    <property type="term" value="F:cyclin-dependent protein serine/threonine kinase activity"/>
    <property type="evidence" value="ECO:0007669"/>
    <property type="project" value="UniProtKB-EC"/>
</dbReference>
<dbReference type="InterPro" id="IPR000719">
    <property type="entry name" value="Prot_kinase_dom"/>
</dbReference>
<accession>A0ABR0KCH3</accession>
<dbReference type="Proteomes" id="UP001345013">
    <property type="component" value="Unassembled WGS sequence"/>
</dbReference>
<dbReference type="Pfam" id="PF00069">
    <property type="entry name" value="Pkinase"/>
    <property type="match status" value="1"/>
</dbReference>
<keyword evidence="8" id="KW-0418">Kinase</keyword>
<evidence type="ECO:0000256" key="5">
    <source>
        <dbReference type="ARBA" id="ARBA00047811"/>
    </source>
</evidence>
<comment type="similarity">
    <text evidence="1">Belongs to the protein kinase superfamily. CMGC Ser/Thr protein kinase family. CDC2/CDKX subfamily.</text>
</comment>
<evidence type="ECO:0000256" key="4">
    <source>
        <dbReference type="ARBA" id="ARBA00022840"/>
    </source>
</evidence>
<name>A0ABR0KCH3_9EURO</name>
<dbReference type="SUPFAM" id="SSF56112">
    <property type="entry name" value="Protein kinase-like (PK-like)"/>
    <property type="match status" value="1"/>
</dbReference>
<evidence type="ECO:0000256" key="2">
    <source>
        <dbReference type="ARBA" id="ARBA00012425"/>
    </source>
</evidence>
<evidence type="ECO:0000313" key="8">
    <source>
        <dbReference type="EMBL" id="KAK5093452.1"/>
    </source>
</evidence>
<protein>
    <recommendedName>
        <fullName evidence="2">cyclin-dependent kinase</fullName>
        <ecNumber evidence="2">2.7.11.22</ecNumber>
    </recommendedName>
</protein>
<keyword evidence="4" id="KW-0067">ATP-binding</keyword>
<dbReference type="InterPro" id="IPR008271">
    <property type="entry name" value="Ser/Thr_kinase_AS"/>
</dbReference>
<dbReference type="InterPro" id="IPR011009">
    <property type="entry name" value="Kinase-like_dom_sf"/>
</dbReference>
<dbReference type="Gene3D" id="3.30.200.20">
    <property type="entry name" value="Phosphorylase Kinase, domain 1"/>
    <property type="match status" value="1"/>
</dbReference>
<comment type="catalytic activity">
    <reaction evidence="6">
        <text>L-seryl-[protein] + ATP = O-phospho-L-seryl-[protein] + ADP + H(+)</text>
        <dbReference type="Rhea" id="RHEA:17989"/>
        <dbReference type="Rhea" id="RHEA-COMP:9863"/>
        <dbReference type="Rhea" id="RHEA-COMP:11604"/>
        <dbReference type="ChEBI" id="CHEBI:15378"/>
        <dbReference type="ChEBI" id="CHEBI:29999"/>
        <dbReference type="ChEBI" id="CHEBI:30616"/>
        <dbReference type="ChEBI" id="CHEBI:83421"/>
        <dbReference type="ChEBI" id="CHEBI:456216"/>
        <dbReference type="EC" id="2.7.11.22"/>
    </reaction>
</comment>
<keyword evidence="8" id="KW-0808">Transferase</keyword>
<dbReference type="EC" id="2.7.11.22" evidence="2"/>
<dbReference type="SMART" id="SM00220">
    <property type="entry name" value="S_TKc"/>
    <property type="match status" value="1"/>
</dbReference>
<proteinExistence type="inferred from homology"/>
<keyword evidence="3" id="KW-0547">Nucleotide-binding</keyword>
<comment type="caution">
    <text evidence="8">The sequence shown here is derived from an EMBL/GenBank/DDBJ whole genome shotgun (WGS) entry which is preliminary data.</text>
</comment>
<comment type="catalytic activity">
    <reaction evidence="5">
        <text>L-threonyl-[protein] + ATP = O-phospho-L-threonyl-[protein] + ADP + H(+)</text>
        <dbReference type="Rhea" id="RHEA:46608"/>
        <dbReference type="Rhea" id="RHEA-COMP:11060"/>
        <dbReference type="Rhea" id="RHEA-COMP:11605"/>
        <dbReference type="ChEBI" id="CHEBI:15378"/>
        <dbReference type="ChEBI" id="CHEBI:30013"/>
        <dbReference type="ChEBI" id="CHEBI:30616"/>
        <dbReference type="ChEBI" id="CHEBI:61977"/>
        <dbReference type="ChEBI" id="CHEBI:456216"/>
        <dbReference type="EC" id="2.7.11.22"/>
    </reaction>
</comment>